<keyword evidence="11 12" id="KW-0030">Aminoacyl-tRNA synthetase</keyword>
<dbReference type="GO" id="GO:0005829">
    <property type="term" value="C:cytosol"/>
    <property type="evidence" value="ECO:0007669"/>
    <property type="project" value="TreeGrafter"/>
</dbReference>
<comment type="cofactor">
    <cofactor evidence="12">
        <name>Zn(2+)</name>
        <dbReference type="ChEBI" id="CHEBI:29105"/>
    </cofactor>
    <text evidence="12">Binds 1 zinc ion per subunit.</text>
</comment>
<dbReference type="EMBL" id="PXYY01000039">
    <property type="protein sequence ID" value="PSJ80268.1"/>
    <property type="molecule type" value="Genomic_DNA"/>
</dbReference>
<sequence>MINLYNTLTRQKEPFDPINPENVRMYVCGMTVYDYCHLGHARVMVVFDMIARWLRTRGYPLTYVRNITDIDDKIIARAAENGEPIGDLTARFIAAMNEDAAALGVLRPDAEPKATENIPQMIAMIERLIANGKAYAADNGDVYYAVREFAAYGQLSGKSPGDLRAGERVEVDGFKCDPLDFVLWKAAKTGEPAWESPWGQGRPGWHIECSAMSENLFGDTFDIHGGGADLQFPHHENEIAQSVGAHGHSCSHNHGGKAVESHVKYWLHNGFIRVDGEKMSKSLGNFFTIREVLKQYDPEVVRFFILRAHYRSPLNYSDMHLDDAKGALTRLYTALKNTTPSATFDADNDYVRRFQAAMDDDFDTVQAMAVLFELANEVNKTQNAAFAACLKHLAGNIGLLQRDPTEFLQGGNVSDGLSNHEIEALIEARQQARAGKNWTESDRIRDLLATENIILEDKSGVTTWRRG</sequence>
<feature type="binding site" evidence="12">
    <location>
        <position position="238"/>
    </location>
    <ligand>
        <name>Zn(2+)</name>
        <dbReference type="ChEBI" id="CHEBI:29105"/>
    </ligand>
</feature>
<evidence type="ECO:0000256" key="9">
    <source>
        <dbReference type="ARBA" id="ARBA00022840"/>
    </source>
</evidence>
<dbReference type="InterPro" id="IPR032678">
    <property type="entry name" value="tRNA-synt_1_cat_dom"/>
</dbReference>
<keyword evidence="7 12" id="KW-0547">Nucleotide-binding</keyword>
<dbReference type="SMART" id="SM00840">
    <property type="entry name" value="DALR_2"/>
    <property type="match status" value="1"/>
</dbReference>
<dbReference type="Gene3D" id="1.20.120.1910">
    <property type="entry name" value="Cysteine-tRNA ligase, C-terminal anti-codon recognition domain"/>
    <property type="match status" value="1"/>
</dbReference>
<dbReference type="SUPFAM" id="SSF52374">
    <property type="entry name" value="Nucleotidylyl transferase"/>
    <property type="match status" value="1"/>
</dbReference>
<dbReference type="GO" id="GO:0008270">
    <property type="term" value="F:zinc ion binding"/>
    <property type="evidence" value="ECO:0007669"/>
    <property type="project" value="UniProtKB-UniRule"/>
</dbReference>
<protein>
    <recommendedName>
        <fullName evidence="12">Cysteine--tRNA ligase</fullName>
        <ecNumber evidence="12">6.1.1.16</ecNumber>
    </recommendedName>
    <alternativeName>
        <fullName evidence="12">Cysteinyl-tRNA synthetase</fullName>
        <shortName evidence="12">CysRS</shortName>
    </alternativeName>
</protein>
<dbReference type="RefSeq" id="WP_106741714.1">
    <property type="nucleotide sequence ID" value="NZ_PXYY01000039.1"/>
</dbReference>
<evidence type="ECO:0000259" key="13">
    <source>
        <dbReference type="SMART" id="SM00840"/>
    </source>
</evidence>
<dbReference type="Proteomes" id="UP000241868">
    <property type="component" value="Unassembled WGS sequence"/>
</dbReference>
<dbReference type="CDD" id="cd00672">
    <property type="entry name" value="CysRS_core"/>
    <property type="match status" value="1"/>
</dbReference>
<evidence type="ECO:0000256" key="1">
    <source>
        <dbReference type="ARBA" id="ARBA00004496"/>
    </source>
</evidence>
<dbReference type="Pfam" id="PF09190">
    <property type="entry name" value="DALR_2"/>
    <property type="match status" value="1"/>
</dbReference>
<dbReference type="PANTHER" id="PTHR10890">
    <property type="entry name" value="CYSTEINYL-TRNA SYNTHETASE"/>
    <property type="match status" value="1"/>
</dbReference>
<dbReference type="Pfam" id="PF23493">
    <property type="entry name" value="CysS_C"/>
    <property type="match status" value="1"/>
</dbReference>
<dbReference type="PRINTS" id="PR00983">
    <property type="entry name" value="TRNASYNTHCYS"/>
</dbReference>
<evidence type="ECO:0000256" key="5">
    <source>
        <dbReference type="ARBA" id="ARBA00022598"/>
    </source>
</evidence>
<evidence type="ECO:0000313" key="15">
    <source>
        <dbReference type="Proteomes" id="UP000241868"/>
    </source>
</evidence>
<evidence type="ECO:0000256" key="7">
    <source>
        <dbReference type="ARBA" id="ARBA00022741"/>
    </source>
</evidence>
<dbReference type="Pfam" id="PF01406">
    <property type="entry name" value="tRNA-synt_1e"/>
    <property type="match status" value="1"/>
</dbReference>
<dbReference type="InterPro" id="IPR015803">
    <property type="entry name" value="Cys-tRNA-ligase"/>
</dbReference>
<dbReference type="InterPro" id="IPR024909">
    <property type="entry name" value="Cys-tRNA/MSH_ligase"/>
</dbReference>
<gene>
    <name evidence="12" type="primary">cysS</name>
    <name evidence="14" type="ORF">C7N83_07300</name>
</gene>
<feature type="binding site" evidence="12">
    <location>
        <position position="281"/>
    </location>
    <ligand>
        <name>ATP</name>
        <dbReference type="ChEBI" id="CHEBI:30616"/>
    </ligand>
</feature>
<accession>A0A2P7TZV5</accession>
<feature type="binding site" evidence="12">
    <location>
        <position position="28"/>
    </location>
    <ligand>
        <name>Zn(2+)</name>
        <dbReference type="ChEBI" id="CHEBI:29105"/>
    </ligand>
</feature>
<keyword evidence="15" id="KW-1185">Reference proteome</keyword>
<dbReference type="GO" id="GO:0004817">
    <property type="term" value="F:cysteine-tRNA ligase activity"/>
    <property type="evidence" value="ECO:0007669"/>
    <property type="project" value="UniProtKB-UniRule"/>
</dbReference>
<reference evidence="14 15" key="1">
    <citation type="submission" date="2018-03" db="EMBL/GenBank/DDBJ databases">
        <title>Neisseria weixii sp. nov., isolated from the intestinal contents of Tibetan Plateau pika (Ochotona curzoniae) in Yushu, Qinghai Province, China.</title>
        <authorList>
            <person name="Gui Z."/>
        </authorList>
    </citation>
    <scope>NUCLEOTIDE SEQUENCE [LARGE SCALE GENOMIC DNA]</scope>
    <source>
        <strain evidence="14 15">ATCC 51483</strain>
    </source>
</reference>
<evidence type="ECO:0000256" key="2">
    <source>
        <dbReference type="ARBA" id="ARBA00005594"/>
    </source>
</evidence>
<evidence type="ECO:0000256" key="12">
    <source>
        <dbReference type="HAMAP-Rule" id="MF_00041"/>
    </source>
</evidence>
<evidence type="ECO:0000256" key="6">
    <source>
        <dbReference type="ARBA" id="ARBA00022723"/>
    </source>
</evidence>
<dbReference type="GO" id="GO:0006423">
    <property type="term" value="P:cysteinyl-tRNA aminoacylation"/>
    <property type="evidence" value="ECO:0007669"/>
    <property type="project" value="UniProtKB-UniRule"/>
</dbReference>
<dbReference type="InterPro" id="IPR014729">
    <property type="entry name" value="Rossmann-like_a/b/a_fold"/>
</dbReference>
<keyword evidence="6 12" id="KW-0479">Metal-binding</keyword>
<feature type="binding site" evidence="12">
    <location>
        <position position="234"/>
    </location>
    <ligand>
        <name>Zn(2+)</name>
        <dbReference type="ChEBI" id="CHEBI:29105"/>
    </ligand>
</feature>
<dbReference type="OrthoDB" id="9815130at2"/>
<dbReference type="Gene3D" id="3.40.50.620">
    <property type="entry name" value="HUPs"/>
    <property type="match status" value="1"/>
</dbReference>
<comment type="caution">
    <text evidence="14">The sequence shown here is derived from an EMBL/GenBank/DDBJ whole genome shotgun (WGS) entry which is preliminary data.</text>
</comment>
<keyword evidence="5 12" id="KW-0436">Ligase</keyword>
<comment type="subcellular location">
    <subcellularLocation>
        <location evidence="1 12">Cytoplasm</location>
    </subcellularLocation>
</comment>
<dbReference type="SUPFAM" id="SSF47323">
    <property type="entry name" value="Anticodon-binding domain of a subclass of class I aminoacyl-tRNA synthetases"/>
    <property type="match status" value="1"/>
</dbReference>
<dbReference type="InterPro" id="IPR015273">
    <property type="entry name" value="Cys-tRNA-synt_Ia_DALR"/>
</dbReference>
<evidence type="ECO:0000313" key="14">
    <source>
        <dbReference type="EMBL" id="PSJ80268.1"/>
    </source>
</evidence>
<comment type="subunit">
    <text evidence="3 12">Monomer.</text>
</comment>
<dbReference type="InterPro" id="IPR009080">
    <property type="entry name" value="tRNAsynth_Ia_anticodon-bd"/>
</dbReference>
<organism evidence="14 15">
    <name type="scientific">Neisseria iguanae</name>
    <dbReference type="NCBI Taxonomy" id="90242"/>
    <lineage>
        <taxon>Bacteria</taxon>
        <taxon>Pseudomonadati</taxon>
        <taxon>Pseudomonadota</taxon>
        <taxon>Betaproteobacteria</taxon>
        <taxon>Neisseriales</taxon>
        <taxon>Neisseriaceae</taxon>
        <taxon>Neisseria</taxon>
    </lineage>
</organism>
<feature type="short sequence motif" description="'HIGH' region" evidence="12">
    <location>
        <begin position="30"/>
        <end position="40"/>
    </location>
</feature>
<dbReference type="HAMAP" id="MF_00041">
    <property type="entry name" value="Cys_tRNA_synth"/>
    <property type="match status" value="1"/>
</dbReference>
<evidence type="ECO:0000256" key="8">
    <source>
        <dbReference type="ARBA" id="ARBA00022833"/>
    </source>
</evidence>
<proteinExistence type="inferred from homology"/>
<keyword evidence="10 12" id="KW-0648">Protein biosynthesis</keyword>
<dbReference type="CDD" id="cd07963">
    <property type="entry name" value="Anticodon_Ia_Cys"/>
    <property type="match status" value="1"/>
</dbReference>
<keyword evidence="8 12" id="KW-0862">Zinc</keyword>
<keyword evidence="9 12" id="KW-0067">ATP-binding</keyword>
<dbReference type="GO" id="GO:0005524">
    <property type="term" value="F:ATP binding"/>
    <property type="evidence" value="ECO:0007669"/>
    <property type="project" value="UniProtKB-UniRule"/>
</dbReference>
<evidence type="ECO:0000256" key="11">
    <source>
        <dbReference type="ARBA" id="ARBA00023146"/>
    </source>
</evidence>
<dbReference type="NCBIfam" id="TIGR00435">
    <property type="entry name" value="cysS"/>
    <property type="match status" value="1"/>
</dbReference>
<name>A0A2P7TZV5_9NEIS</name>
<evidence type="ECO:0000256" key="4">
    <source>
        <dbReference type="ARBA" id="ARBA00022490"/>
    </source>
</evidence>
<feature type="domain" description="Cysteinyl-tRNA synthetase class Ia DALR" evidence="13">
    <location>
        <begin position="353"/>
        <end position="408"/>
    </location>
</feature>
<comment type="similarity">
    <text evidence="2 12">Belongs to the class-I aminoacyl-tRNA synthetase family.</text>
</comment>
<dbReference type="FunFam" id="3.40.50.620:FF:000009">
    <property type="entry name" value="Cysteine--tRNA ligase"/>
    <property type="match status" value="1"/>
</dbReference>
<dbReference type="PANTHER" id="PTHR10890:SF3">
    <property type="entry name" value="CYSTEINE--TRNA LIGASE, CYTOPLASMIC"/>
    <property type="match status" value="1"/>
</dbReference>
<feature type="short sequence motif" description="'KMSKS' region" evidence="12">
    <location>
        <begin position="278"/>
        <end position="282"/>
    </location>
</feature>
<comment type="catalytic activity">
    <reaction evidence="12">
        <text>tRNA(Cys) + L-cysteine + ATP = L-cysteinyl-tRNA(Cys) + AMP + diphosphate</text>
        <dbReference type="Rhea" id="RHEA:17773"/>
        <dbReference type="Rhea" id="RHEA-COMP:9661"/>
        <dbReference type="Rhea" id="RHEA-COMP:9679"/>
        <dbReference type="ChEBI" id="CHEBI:30616"/>
        <dbReference type="ChEBI" id="CHEBI:33019"/>
        <dbReference type="ChEBI" id="CHEBI:35235"/>
        <dbReference type="ChEBI" id="CHEBI:78442"/>
        <dbReference type="ChEBI" id="CHEBI:78517"/>
        <dbReference type="ChEBI" id="CHEBI:456215"/>
        <dbReference type="EC" id="6.1.1.16"/>
    </reaction>
</comment>
<dbReference type="EC" id="6.1.1.16" evidence="12"/>
<evidence type="ECO:0000256" key="10">
    <source>
        <dbReference type="ARBA" id="ARBA00022917"/>
    </source>
</evidence>
<keyword evidence="4 12" id="KW-0963">Cytoplasm</keyword>
<evidence type="ECO:0000256" key="3">
    <source>
        <dbReference type="ARBA" id="ARBA00011245"/>
    </source>
</evidence>
<dbReference type="AlphaFoldDB" id="A0A2P7TZV5"/>
<dbReference type="InterPro" id="IPR056411">
    <property type="entry name" value="CysS_C"/>
</dbReference>
<feature type="binding site" evidence="12">
    <location>
        <position position="209"/>
    </location>
    <ligand>
        <name>Zn(2+)</name>
        <dbReference type="ChEBI" id="CHEBI:29105"/>
    </ligand>
</feature>